<evidence type="ECO:0000313" key="3">
    <source>
        <dbReference type="EMBL" id="CAE4566084.1"/>
    </source>
</evidence>
<feature type="transmembrane region" description="Helical" evidence="2">
    <location>
        <begin position="66"/>
        <end position="90"/>
    </location>
</feature>
<feature type="region of interest" description="Disordered" evidence="1">
    <location>
        <begin position="1"/>
        <end position="22"/>
    </location>
</feature>
<dbReference type="EMBL" id="HBNR01008670">
    <property type="protein sequence ID" value="CAE4566084.1"/>
    <property type="molecule type" value="Transcribed_RNA"/>
</dbReference>
<dbReference type="AlphaFoldDB" id="A0A7S4V5U8"/>
<keyword evidence="2" id="KW-0812">Transmembrane</keyword>
<reference evidence="3" key="1">
    <citation type="submission" date="2021-01" db="EMBL/GenBank/DDBJ databases">
        <authorList>
            <person name="Corre E."/>
            <person name="Pelletier E."/>
            <person name="Niang G."/>
            <person name="Scheremetjew M."/>
            <person name="Finn R."/>
            <person name="Kale V."/>
            <person name="Holt S."/>
            <person name="Cochrane G."/>
            <person name="Meng A."/>
            <person name="Brown T."/>
            <person name="Cohen L."/>
        </authorList>
    </citation>
    <scope>NUCLEOTIDE SEQUENCE</scope>
    <source>
        <strain evidence="3">CCMP3105</strain>
    </source>
</reference>
<protein>
    <submittedName>
        <fullName evidence="3">Uncharacterized protein</fullName>
    </submittedName>
</protein>
<proteinExistence type="predicted"/>
<gene>
    <name evidence="3" type="ORF">AMON00008_LOCUS5703</name>
</gene>
<feature type="transmembrane region" description="Helical" evidence="2">
    <location>
        <begin position="318"/>
        <end position="341"/>
    </location>
</feature>
<organism evidence="3">
    <name type="scientific">Alexandrium monilatum</name>
    <dbReference type="NCBI Taxonomy" id="311494"/>
    <lineage>
        <taxon>Eukaryota</taxon>
        <taxon>Sar</taxon>
        <taxon>Alveolata</taxon>
        <taxon>Dinophyceae</taxon>
        <taxon>Gonyaulacales</taxon>
        <taxon>Pyrocystaceae</taxon>
        <taxon>Alexandrium</taxon>
    </lineage>
</organism>
<keyword evidence="2" id="KW-1133">Transmembrane helix</keyword>
<feature type="transmembrane region" description="Helical" evidence="2">
    <location>
        <begin position="137"/>
        <end position="158"/>
    </location>
</feature>
<accession>A0A7S4V5U8</accession>
<sequence>MPGQAPYMEPSNRGRAQSLLSRPGTGPCGGSYGSADDLERIQAHDQVKAFESQVFEFGQKFKPPKFLMRVGVFVLCLAAPWLLFLVLYALQSFSMHYNSSVFVRAVIGVTLVLVVILTVFSFTALRMTRFTGEQQAWLLFFSSTCVAAWLCGVLLGQANYESNMFPSYELQQLNVYRSVDPSTYQGIQLADAGRVYFTKGSYLDIYRSIGFKNFYTYCVAPVVSKSGAGAQNISHDIWAVGIDCCSGQGPDFRCGEYKNPKARAGLRLVREDQKGFFRLAVQQAEAAYNIKATNPIFFYWLQEPEVEVALYQDDGNKYFALGAILAFLLQFLLSVVATVLISKLVCH</sequence>
<evidence type="ECO:0000256" key="1">
    <source>
        <dbReference type="SAM" id="MobiDB-lite"/>
    </source>
</evidence>
<name>A0A7S4V5U8_9DINO</name>
<evidence type="ECO:0000256" key="2">
    <source>
        <dbReference type="SAM" id="Phobius"/>
    </source>
</evidence>
<feature type="transmembrane region" description="Helical" evidence="2">
    <location>
        <begin position="102"/>
        <end position="125"/>
    </location>
</feature>
<keyword evidence="2" id="KW-0472">Membrane</keyword>